<dbReference type="InterPro" id="IPR043519">
    <property type="entry name" value="NT_sf"/>
</dbReference>
<protein>
    <submittedName>
        <fullName evidence="4">Nucleotidyltransferase family protein</fullName>
    </submittedName>
</protein>
<organism evidence="4 5">
    <name type="scientific">Striga asiatica</name>
    <name type="common">Asiatic witchweed</name>
    <name type="synonym">Buchnera asiatica</name>
    <dbReference type="NCBI Taxonomy" id="4170"/>
    <lineage>
        <taxon>Eukaryota</taxon>
        <taxon>Viridiplantae</taxon>
        <taxon>Streptophyta</taxon>
        <taxon>Embryophyta</taxon>
        <taxon>Tracheophyta</taxon>
        <taxon>Spermatophyta</taxon>
        <taxon>Magnoliopsida</taxon>
        <taxon>eudicotyledons</taxon>
        <taxon>Gunneridae</taxon>
        <taxon>Pentapetalae</taxon>
        <taxon>asterids</taxon>
        <taxon>lamiids</taxon>
        <taxon>Lamiales</taxon>
        <taxon>Orobanchaceae</taxon>
        <taxon>Buchnereae</taxon>
        <taxon>Striga</taxon>
    </lineage>
</organism>
<dbReference type="GO" id="GO:0016779">
    <property type="term" value="F:nucleotidyltransferase activity"/>
    <property type="evidence" value="ECO:0007669"/>
    <property type="project" value="TreeGrafter"/>
</dbReference>
<proteinExistence type="predicted"/>
<dbReference type="OrthoDB" id="904745at2759"/>
<dbReference type="PANTHER" id="PTHR12271:SF134">
    <property type="entry name" value="NUCLEOTIDYLTRANSFERASE FAMILY PROTEIN"/>
    <property type="match status" value="1"/>
</dbReference>
<dbReference type="EMBL" id="BKCP01007181">
    <property type="protein sequence ID" value="GER44952.1"/>
    <property type="molecule type" value="Genomic_DNA"/>
</dbReference>
<keyword evidence="2" id="KW-0472">Membrane</keyword>
<dbReference type="SUPFAM" id="SSF81301">
    <property type="entry name" value="Nucleotidyltransferase"/>
    <property type="match status" value="1"/>
</dbReference>
<dbReference type="Gene3D" id="1.10.1410.10">
    <property type="match status" value="1"/>
</dbReference>
<dbReference type="Gene3D" id="3.30.460.10">
    <property type="entry name" value="Beta Polymerase, domain 2"/>
    <property type="match status" value="1"/>
</dbReference>
<feature type="compositionally biased region" description="Basic and acidic residues" evidence="1">
    <location>
        <begin position="415"/>
        <end position="424"/>
    </location>
</feature>
<dbReference type="InterPro" id="IPR054708">
    <property type="entry name" value="MTPAP-like_central"/>
</dbReference>
<evidence type="ECO:0000256" key="1">
    <source>
        <dbReference type="SAM" id="MobiDB-lite"/>
    </source>
</evidence>
<dbReference type="SUPFAM" id="SSF81631">
    <property type="entry name" value="PAP/OAS1 substrate-binding domain"/>
    <property type="match status" value="1"/>
</dbReference>
<evidence type="ECO:0000313" key="4">
    <source>
        <dbReference type="EMBL" id="GER44952.1"/>
    </source>
</evidence>
<dbReference type="GO" id="GO:0031123">
    <property type="term" value="P:RNA 3'-end processing"/>
    <property type="evidence" value="ECO:0007669"/>
    <property type="project" value="TreeGrafter"/>
</dbReference>
<feature type="domain" description="Poly(A) RNA polymerase mitochondrial-like central palm" evidence="3">
    <location>
        <begin position="55"/>
        <end position="204"/>
    </location>
</feature>
<dbReference type="PANTHER" id="PTHR12271">
    <property type="entry name" value="POLY A POLYMERASE CID PAP -RELATED"/>
    <property type="match status" value="1"/>
</dbReference>
<feature type="transmembrane region" description="Helical" evidence="2">
    <location>
        <begin position="6"/>
        <end position="27"/>
    </location>
</feature>
<evidence type="ECO:0000256" key="2">
    <source>
        <dbReference type="SAM" id="Phobius"/>
    </source>
</evidence>
<dbReference type="AlphaFoldDB" id="A0A5A7QJA3"/>
<keyword evidence="2" id="KW-1133">Transmembrane helix</keyword>
<accession>A0A5A7QJA3</accession>
<feature type="compositionally biased region" description="Polar residues" evidence="1">
    <location>
        <begin position="430"/>
        <end position="439"/>
    </location>
</feature>
<dbReference type="Proteomes" id="UP000325081">
    <property type="component" value="Unassembled WGS sequence"/>
</dbReference>
<feature type="region of interest" description="Disordered" evidence="1">
    <location>
        <begin position="415"/>
        <end position="439"/>
    </location>
</feature>
<name>A0A5A7QJA3_STRAF</name>
<keyword evidence="4" id="KW-0808">Transferase</keyword>
<dbReference type="CDD" id="cd05402">
    <property type="entry name" value="NT_PAP_TUTase"/>
    <property type="match status" value="1"/>
</dbReference>
<sequence>MLRCYYYNVVWCAFGCSFIGNVFYLVLQIKAGKFELKKLQNLKVTKELVLALDPLLEDVYANRRPKPKDYEVRRELVCVFNKIAEEIYGDLLNLFGRTKNIPVVVEFGSFVMDLFSTSSDLDLSVNFRGTSDPFPREKKIQTLRKFARKLYALQSIGHVYGVLPITTAKVPILKCVDRGTGVECDISVENRDGVLKSEIIHIISSIDERFHKLSFLMKIWAKAHNINSSKDKTLNSLSIILLVAFHLQTREPPILPPFSCMFKDGTEPEKLVESVHKFANYGKRNKESLSELFITLLFKLSSVEKLWPKGLCASPCSGSWTSKTWDSKVTCMSVEDFTDPSQNVARAVGPTEVKRIYKCINLSIRHVLAFIDGKIGGEEVKELLFGQEGAQFSRRGHNNKPANLKWAGKRKKRRFEEKSMVEQRKKARMSSANTKNDAQGTIEEPYCGDTVKRVKTGGGWEELAKRAKTGGGWEESGGGCWGGKAEDDAEKQGWGGECLGCGRWCFVFTLLPVLTLLYYEWLAM</sequence>
<evidence type="ECO:0000313" key="5">
    <source>
        <dbReference type="Proteomes" id="UP000325081"/>
    </source>
</evidence>
<keyword evidence="2" id="KW-0812">Transmembrane</keyword>
<comment type="caution">
    <text evidence="4">The sequence shown here is derived from an EMBL/GenBank/DDBJ whole genome shotgun (WGS) entry which is preliminary data.</text>
</comment>
<dbReference type="Pfam" id="PF22600">
    <property type="entry name" value="MTPAP-like_central"/>
    <property type="match status" value="1"/>
</dbReference>
<gene>
    <name evidence="4" type="ORF">STAS_21873</name>
</gene>
<reference evidence="5" key="1">
    <citation type="journal article" date="2019" name="Curr. Biol.">
        <title>Genome Sequence of Striga asiatica Provides Insight into the Evolution of Plant Parasitism.</title>
        <authorList>
            <person name="Yoshida S."/>
            <person name="Kim S."/>
            <person name="Wafula E.K."/>
            <person name="Tanskanen J."/>
            <person name="Kim Y.M."/>
            <person name="Honaas L."/>
            <person name="Yang Z."/>
            <person name="Spallek T."/>
            <person name="Conn C.E."/>
            <person name="Ichihashi Y."/>
            <person name="Cheong K."/>
            <person name="Cui S."/>
            <person name="Der J.P."/>
            <person name="Gundlach H."/>
            <person name="Jiao Y."/>
            <person name="Hori C."/>
            <person name="Ishida J.K."/>
            <person name="Kasahara H."/>
            <person name="Kiba T."/>
            <person name="Kim M.S."/>
            <person name="Koo N."/>
            <person name="Laohavisit A."/>
            <person name="Lee Y.H."/>
            <person name="Lumba S."/>
            <person name="McCourt P."/>
            <person name="Mortimer J.C."/>
            <person name="Mutuku J.M."/>
            <person name="Nomura T."/>
            <person name="Sasaki-Sekimoto Y."/>
            <person name="Seto Y."/>
            <person name="Wang Y."/>
            <person name="Wakatake T."/>
            <person name="Sakakibara H."/>
            <person name="Demura T."/>
            <person name="Yamaguchi S."/>
            <person name="Yoneyama K."/>
            <person name="Manabe R.I."/>
            <person name="Nelson D.C."/>
            <person name="Schulman A.H."/>
            <person name="Timko M.P."/>
            <person name="dePamphilis C.W."/>
            <person name="Choi D."/>
            <person name="Shirasu K."/>
        </authorList>
    </citation>
    <scope>NUCLEOTIDE SEQUENCE [LARGE SCALE GENOMIC DNA]</scope>
    <source>
        <strain evidence="5">cv. UVA1</strain>
    </source>
</reference>
<evidence type="ECO:0000259" key="3">
    <source>
        <dbReference type="Pfam" id="PF22600"/>
    </source>
</evidence>
<keyword evidence="5" id="KW-1185">Reference proteome</keyword>